<dbReference type="EMBL" id="JACHJW010000001">
    <property type="protein sequence ID" value="MBB4957693.1"/>
    <property type="molecule type" value="Genomic_DNA"/>
</dbReference>
<evidence type="ECO:0000256" key="1">
    <source>
        <dbReference type="SAM" id="MobiDB-lite"/>
    </source>
</evidence>
<dbReference type="PROSITE" id="PS51257">
    <property type="entry name" value="PROKAR_LIPOPROTEIN"/>
    <property type="match status" value="1"/>
</dbReference>
<proteinExistence type="predicted"/>
<accession>A0A7W7WNZ0</accession>
<sequence>MTGSRVVTTSHAVSGCHGRASTPSPALPRPCPGPAPALPRPCPGPAPALPRPCPGPAPAVLICAPVSR</sequence>
<name>A0A7W7WNZ0_9ACTN</name>
<organism evidence="2 3">
    <name type="scientific">Micromonospora polyrhachis</name>
    <dbReference type="NCBI Taxonomy" id="1282883"/>
    <lineage>
        <taxon>Bacteria</taxon>
        <taxon>Bacillati</taxon>
        <taxon>Actinomycetota</taxon>
        <taxon>Actinomycetes</taxon>
        <taxon>Micromonosporales</taxon>
        <taxon>Micromonosporaceae</taxon>
        <taxon>Micromonospora</taxon>
    </lineage>
</organism>
<evidence type="ECO:0000313" key="2">
    <source>
        <dbReference type="EMBL" id="MBB4957693.1"/>
    </source>
</evidence>
<feature type="compositionally biased region" description="Pro residues" evidence="1">
    <location>
        <begin position="25"/>
        <end position="49"/>
    </location>
</feature>
<dbReference type="Proteomes" id="UP000578819">
    <property type="component" value="Unassembled WGS sequence"/>
</dbReference>
<comment type="caution">
    <text evidence="2">The sequence shown here is derived from an EMBL/GenBank/DDBJ whole genome shotgun (WGS) entry which is preliminary data.</text>
</comment>
<feature type="region of interest" description="Disordered" evidence="1">
    <location>
        <begin position="1"/>
        <end position="49"/>
    </location>
</feature>
<reference evidence="2 3" key="1">
    <citation type="submission" date="2020-08" db="EMBL/GenBank/DDBJ databases">
        <title>Sequencing the genomes of 1000 actinobacteria strains.</title>
        <authorList>
            <person name="Klenk H.-P."/>
        </authorList>
    </citation>
    <scope>NUCLEOTIDE SEQUENCE [LARGE SCALE GENOMIC DNA]</scope>
    <source>
        <strain evidence="2 3">DSM 45886</strain>
    </source>
</reference>
<dbReference type="AlphaFoldDB" id="A0A7W7WNZ0"/>
<protein>
    <submittedName>
        <fullName evidence="2">Uncharacterized protein</fullName>
    </submittedName>
</protein>
<feature type="compositionally biased region" description="Polar residues" evidence="1">
    <location>
        <begin position="1"/>
        <end position="12"/>
    </location>
</feature>
<gene>
    <name evidence="2" type="ORF">FHR38_001426</name>
</gene>
<dbReference type="RefSeq" id="WP_184533877.1">
    <property type="nucleotide sequence ID" value="NZ_JACHJW010000001.1"/>
</dbReference>
<keyword evidence="3" id="KW-1185">Reference proteome</keyword>
<evidence type="ECO:0000313" key="3">
    <source>
        <dbReference type="Proteomes" id="UP000578819"/>
    </source>
</evidence>